<feature type="transmembrane region" description="Helical" evidence="1">
    <location>
        <begin position="80"/>
        <end position="98"/>
    </location>
</feature>
<dbReference type="EMBL" id="WHUW01000413">
    <property type="protein sequence ID" value="KAF8414861.1"/>
    <property type="molecule type" value="Genomic_DNA"/>
</dbReference>
<comment type="caution">
    <text evidence="3">The sequence shown here is derived from an EMBL/GenBank/DDBJ whole genome shotgun (WGS) entry which is preliminary data.</text>
</comment>
<dbReference type="Proteomes" id="UP001194468">
    <property type="component" value="Unassembled WGS sequence"/>
</dbReference>
<sequence>MLTANLAFLTVPGVTVPLQVIIHGSALMTITSIVVSFVLLNMYASTKFARSTTAVNIMWSITNGVGIPGLAVLHSLPMVSLIWSILLFFVALAYHVFVQAHLTVRIIFGVVYFMLFCVGTLGCMILSFFARVDV</sequence>
<feature type="transmembrane region" description="Helical" evidence="1">
    <location>
        <begin position="55"/>
        <end position="74"/>
    </location>
</feature>
<evidence type="ECO:0000256" key="1">
    <source>
        <dbReference type="SAM" id="Phobius"/>
    </source>
</evidence>
<name>A0AAD4BW52_BOLED</name>
<protein>
    <submittedName>
        <fullName evidence="3">Uncharacterized protein</fullName>
    </submittedName>
</protein>
<keyword evidence="1" id="KW-0812">Transmembrane</keyword>
<reference evidence="3" key="1">
    <citation type="submission" date="2019-10" db="EMBL/GenBank/DDBJ databases">
        <authorList>
            <consortium name="DOE Joint Genome Institute"/>
            <person name="Kuo A."/>
            <person name="Miyauchi S."/>
            <person name="Kiss E."/>
            <person name="Drula E."/>
            <person name="Kohler A."/>
            <person name="Sanchez-Garcia M."/>
            <person name="Andreopoulos B."/>
            <person name="Barry K.W."/>
            <person name="Bonito G."/>
            <person name="Buee M."/>
            <person name="Carver A."/>
            <person name="Chen C."/>
            <person name="Cichocki N."/>
            <person name="Clum A."/>
            <person name="Culley D."/>
            <person name="Crous P.W."/>
            <person name="Fauchery L."/>
            <person name="Girlanda M."/>
            <person name="Hayes R."/>
            <person name="Keri Z."/>
            <person name="LaButti K."/>
            <person name="Lipzen A."/>
            <person name="Lombard V."/>
            <person name="Magnuson J."/>
            <person name="Maillard F."/>
            <person name="Morin E."/>
            <person name="Murat C."/>
            <person name="Nolan M."/>
            <person name="Ohm R."/>
            <person name="Pangilinan J."/>
            <person name="Pereira M."/>
            <person name="Perotto S."/>
            <person name="Peter M."/>
            <person name="Riley R."/>
            <person name="Sitrit Y."/>
            <person name="Stielow B."/>
            <person name="Szollosi G."/>
            <person name="Zifcakova L."/>
            <person name="Stursova M."/>
            <person name="Spatafora J.W."/>
            <person name="Tedersoo L."/>
            <person name="Vaario L.-M."/>
            <person name="Yamada A."/>
            <person name="Yan M."/>
            <person name="Wang P."/>
            <person name="Xu J."/>
            <person name="Bruns T."/>
            <person name="Baldrian P."/>
            <person name="Vilgalys R."/>
            <person name="Henrissat B."/>
            <person name="Grigoriev I.V."/>
            <person name="Hibbett D."/>
            <person name="Nagy L.G."/>
            <person name="Martin F.M."/>
        </authorList>
    </citation>
    <scope>NUCLEOTIDE SEQUENCE</scope>
    <source>
        <strain evidence="3">BED1</strain>
    </source>
</reference>
<proteinExistence type="predicted"/>
<keyword evidence="1" id="KW-1133">Transmembrane helix</keyword>
<keyword evidence="1" id="KW-0472">Membrane</keyword>
<evidence type="ECO:0000313" key="2">
    <source>
        <dbReference type="EMBL" id="KAF8414861.1"/>
    </source>
</evidence>
<dbReference type="AlphaFoldDB" id="A0AAD4BW52"/>
<feature type="transmembrane region" description="Helical" evidence="1">
    <location>
        <begin position="20"/>
        <end position="43"/>
    </location>
</feature>
<reference evidence="3" key="2">
    <citation type="journal article" date="2020" name="Nat. Commun.">
        <title>Large-scale genome sequencing of mycorrhizal fungi provides insights into the early evolution of symbiotic traits.</title>
        <authorList>
            <person name="Miyauchi S."/>
            <person name="Kiss E."/>
            <person name="Kuo A."/>
            <person name="Drula E."/>
            <person name="Kohler A."/>
            <person name="Sanchez-Garcia M."/>
            <person name="Morin E."/>
            <person name="Andreopoulos B."/>
            <person name="Barry K.W."/>
            <person name="Bonito G."/>
            <person name="Buee M."/>
            <person name="Carver A."/>
            <person name="Chen C."/>
            <person name="Cichocki N."/>
            <person name="Clum A."/>
            <person name="Culley D."/>
            <person name="Crous P.W."/>
            <person name="Fauchery L."/>
            <person name="Girlanda M."/>
            <person name="Hayes R.D."/>
            <person name="Keri Z."/>
            <person name="LaButti K."/>
            <person name="Lipzen A."/>
            <person name="Lombard V."/>
            <person name="Magnuson J."/>
            <person name="Maillard F."/>
            <person name="Murat C."/>
            <person name="Nolan M."/>
            <person name="Ohm R.A."/>
            <person name="Pangilinan J."/>
            <person name="Pereira M.F."/>
            <person name="Perotto S."/>
            <person name="Peter M."/>
            <person name="Pfister S."/>
            <person name="Riley R."/>
            <person name="Sitrit Y."/>
            <person name="Stielow J.B."/>
            <person name="Szollosi G."/>
            <person name="Zifcakova L."/>
            <person name="Stursova M."/>
            <person name="Spatafora J.W."/>
            <person name="Tedersoo L."/>
            <person name="Vaario L.M."/>
            <person name="Yamada A."/>
            <person name="Yan M."/>
            <person name="Wang P."/>
            <person name="Xu J."/>
            <person name="Bruns T."/>
            <person name="Baldrian P."/>
            <person name="Vilgalys R."/>
            <person name="Dunand C."/>
            <person name="Henrissat B."/>
            <person name="Grigoriev I.V."/>
            <person name="Hibbett D."/>
            <person name="Nagy L.G."/>
            <person name="Martin F.M."/>
        </authorList>
    </citation>
    <scope>NUCLEOTIDE SEQUENCE</scope>
    <source>
        <strain evidence="3">BED1</strain>
    </source>
</reference>
<keyword evidence="4" id="KW-1185">Reference proteome</keyword>
<evidence type="ECO:0000313" key="3">
    <source>
        <dbReference type="EMBL" id="KAF8441553.1"/>
    </source>
</evidence>
<accession>A0AAD4BW52</accession>
<gene>
    <name evidence="3" type="ORF">L210DRAFT_2079754</name>
    <name evidence="2" type="ORF">L210DRAFT_2850874</name>
</gene>
<feature type="transmembrane region" description="Helical" evidence="1">
    <location>
        <begin position="110"/>
        <end position="130"/>
    </location>
</feature>
<organism evidence="3 4">
    <name type="scientific">Boletus edulis BED1</name>
    <dbReference type="NCBI Taxonomy" id="1328754"/>
    <lineage>
        <taxon>Eukaryota</taxon>
        <taxon>Fungi</taxon>
        <taxon>Dikarya</taxon>
        <taxon>Basidiomycota</taxon>
        <taxon>Agaricomycotina</taxon>
        <taxon>Agaricomycetes</taxon>
        <taxon>Agaricomycetidae</taxon>
        <taxon>Boletales</taxon>
        <taxon>Boletineae</taxon>
        <taxon>Boletaceae</taxon>
        <taxon>Boletoideae</taxon>
        <taxon>Boletus</taxon>
    </lineage>
</organism>
<dbReference type="EMBL" id="WHUW01000010">
    <property type="protein sequence ID" value="KAF8441553.1"/>
    <property type="molecule type" value="Genomic_DNA"/>
</dbReference>
<evidence type="ECO:0000313" key="4">
    <source>
        <dbReference type="Proteomes" id="UP001194468"/>
    </source>
</evidence>